<dbReference type="RefSeq" id="WP_200319975.1">
    <property type="nucleotide sequence ID" value="NZ_JAENJH010000004.1"/>
</dbReference>
<evidence type="ECO:0000313" key="4">
    <source>
        <dbReference type="EMBL" id="MBK1786485.1"/>
    </source>
</evidence>
<accession>A0A934QU08</accession>
<evidence type="ECO:0000256" key="2">
    <source>
        <dbReference type="RuleBase" id="RU003749"/>
    </source>
</evidence>
<reference evidence="4" key="1">
    <citation type="submission" date="2020-12" db="EMBL/GenBank/DDBJ databases">
        <title>Prauserella sp. ASG 168, a novel actinomycete isolated from cave rock.</title>
        <authorList>
            <person name="Suriyachadkun C."/>
        </authorList>
    </citation>
    <scope>NUCLEOTIDE SEQUENCE</scope>
    <source>
        <strain evidence="4">ASG 168</strain>
    </source>
</reference>
<dbReference type="Pfam" id="PF01740">
    <property type="entry name" value="STAS"/>
    <property type="match status" value="1"/>
</dbReference>
<dbReference type="NCBIfam" id="TIGR00377">
    <property type="entry name" value="ant_ant_sig"/>
    <property type="match status" value="1"/>
</dbReference>
<dbReference type="AlphaFoldDB" id="A0A934QU08"/>
<dbReference type="EMBL" id="JAENJH010000004">
    <property type="protein sequence ID" value="MBK1786485.1"/>
    <property type="molecule type" value="Genomic_DNA"/>
</dbReference>
<keyword evidence="5" id="KW-1185">Reference proteome</keyword>
<dbReference type="PROSITE" id="PS50801">
    <property type="entry name" value="STAS"/>
    <property type="match status" value="1"/>
</dbReference>
<organism evidence="4 5">
    <name type="scientific">Prauserella cavernicola</name>
    <dbReference type="NCBI Taxonomy" id="2800127"/>
    <lineage>
        <taxon>Bacteria</taxon>
        <taxon>Bacillati</taxon>
        <taxon>Actinomycetota</taxon>
        <taxon>Actinomycetes</taxon>
        <taxon>Pseudonocardiales</taxon>
        <taxon>Pseudonocardiaceae</taxon>
        <taxon>Prauserella</taxon>
    </lineage>
</organism>
<dbReference type="Proteomes" id="UP000635245">
    <property type="component" value="Unassembled WGS sequence"/>
</dbReference>
<dbReference type="PANTHER" id="PTHR33495:SF13">
    <property type="entry name" value="ANTI-SIGMA-F FACTOR ANTAGONIST RSFB"/>
    <property type="match status" value="1"/>
</dbReference>
<dbReference type="CDD" id="cd07043">
    <property type="entry name" value="STAS_anti-anti-sigma_factors"/>
    <property type="match status" value="1"/>
</dbReference>
<comment type="caution">
    <text evidence="4">The sequence shown here is derived from an EMBL/GenBank/DDBJ whole genome shotgun (WGS) entry which is preliminary data.</text>
</comment>
<dbReference type="InterPro" id="IPR003658">
    <property type="entry name" value="Anti-sigma_ant"/>
</dbReference>
<proteinExistence type="inferred from homology"/>
<sequence>MRSTESDGLAAEAAAARTSSLDIHGLRIEADHRPDGIVLARVSGEVDLLSAPDLRAWIQEEVAPPSSLVLDLDGVGFLGSAGLSVLAELAERSIGQQLRWAIVASSRVVLRPLEATGLAAQMPVHPTPDDAVRSLAAEN</sequence>
<dbReference type="Gene3D" id="3.30.750.24">
    <property type="entry name" value="STAS domain"/>
    <property type="match status" value="1"/>
</dbReference>
<feature type="domain" description="STAS" evidence="3">
    <location>
        <begin position="35"/>
        <end position="135"/>
    </location>
</feature>
<comment type="similarity">
    <text evidence="1 2">Belongs to the anti-sigma-factor antagonist family.</text>
</comment>
<dbReference type="GO" id="GO:0043856">
    <property type="term" value="F:anti-sigma factor antagonist activity"/>
    <property type="evidence" value="ECO:0007669"/>
    <property type="project" value="InterPro"/>
</dbReference>
<dbReference type="SUPFAM" id="SSF52091">
    <property type="entry name" value="SpoIIaa-like"/>
    <property type="match status" value="1"/>
</dbReference>
<dbReference type="PANTHER" id="PTHR33495">
    <property type="entry name" value="ANTI-SIGMA FACTOR ANTAGONIST TM_1081-RELATED-RELATED"/>
    <property type="match status" value="1"/>
</dbReference>
<gene>
    <name evidence="4" type="ORF">JHE00_19325</name>
</gene>
<protein>
    <recommendedName>
        <fullName evidence="2">Anti-sigma factor antagonist</fullName>
    </recommendedName>
</protein>
<evidence type="ECO:0000256" key="1">
    <source>
        <dbReference type="ARBA" id="ARBA00009013"/>
    </source>
</evidence>
<evidence type="ECO:0000313" key="5">
    <source>
        <dbReference type="Proteomes" id="UP000635245"/>
    </source>
</evidence>
<evidence type="ECO:0000259" key="3">
    <source>
        <dbReference type="PROSITE" id="PS50801"/>
    </source>
</evidence>
<dbReference type="InterPro" id="IPR002645">
    <property type="entry name" value="STAS_dom"/>
</dbReference>
<name>A0A934QU08_9PSEU</name>
<dbReference type="InterPro" id="IPR036513">
    <property type="entry name" value="STAS_dom_sf"/>
</dbReference>